<dbReference type="Pfam" id="PF08808">
    <property type="entry name" value="RES"/>
    <property type="match status" value="1"/>
</dbReference>
<protein>
    <recommendedName>
        <fullName evidence="1">RES domain-containing protein</fullName>
    </recommendedName>
</protein>
<evidence type="ECO:0000313" key="2">
    <source>
        <dbReference type="EMBL" id="VVN53922.1"/>
    </source>
</evidence>
<dbReference type="InterPro" id="IPR041206">
    <property type="entry name" value="HEPN/RES_NTD1"/>
</dbReference>
<organism evidence="2 3">
    <name type="scientific">Pseudomonas fluorescens</name>
    <dbReference type="NCBI Taxonomy" id="294"/>
    <lineage>
        <taxon>Bacteria</taxon>
        <taxon>Pseudomonadati</taxon>
        <taxon>Pseudomonadota</taxon>
        <taxon>Gammaproteobacteria</taxon>
        <taxon>Pseudomonadales</taxon>
        <taxon>Pseudomonadaceae</taxon>
        <taxon>Pseudomonas</taxon>
    </lineage>
</organism>
<dbReference type="AlphaFoldDB" id="A0A5E6YIS3"/>
<dbReference type="EMBL" id="CABVHO010000008">
    <property type="protein sequence ID" value="VVN53922.1"/>
    <property type="molecule type" value="Genomic_DNA"/>
</dbReference>
<dbReference type="Pfam" id="PF18870">
    <property type="entry name" value="HEPN_RES_NTD1"/>
    <property type="match status" value="1"/>
</dbReference>
<dbReference type="SMART" id="SM00953">
    <property type="entry name" value="RES"/>
    <property type="match status" value="1"/>
</dbReference>
<evidence type="ECO:0000313" key="3">
    <source>
        <dbReference type="Proteomes" id="UP000326437"/>
    </source>
</evidence>
<proteinExistence type="predicted"/>
<dbReference type="InterPro" id="IPR014914">
    <property type="entry name" value="RES_dom"/>
</dbReference>
<name>A0A5E6YIS3_PSEFL</name>
<feature type="domain" description="RES" evidence="1">
    <location>
        <begin position="195"/>
        <end position="355"/>
    </location>
</feature>
<dbReference type="Proteomes" id="UP000326437">
    <property type="component" value="Unassembled WGS sequence"/>
</dbReference>
<sequence length="397" mass="44604">MICDRCVYIPSLKKFVVEVGGFAICNYCGESGSTCDEETLISYVRDRFVDSYSPVDNLSSYDYYMCMESGADEPRAVEFWEPLSDTYELAHPEFIEVLLEALSPEFGSENFYLDDGSYQNNSFEVSWADFEWGVLHNQRFFNSSAKNFLNSLFDFSCNNDVLMPEVLLRITSSEHLYRARKADGSKTLKDIEENPISELGPTPSSLASNQRMTPRGIAAMYCARDRQTCLSELRPLAGDIMVSGAFTPIAHMDFLDLTKLESMSKPSLHPFDPGFTTANNAHHFLKKLVTKMSKPNIKKDELAYLATQVVFEYLRGRFGSQVAGLAFPSVQTGLIGQNVVIFPENCVIETELHAGSHNKIPTLKFVESSIKVHAIKAVTTISEDFHGTMDYRVSFNL</sequence>
<dbReference type="RefSeq" id="WP_150628535.1">
    <property type="nucleotide sequence ID" value="NZ_CABVHO010000008.1"/>
</dbReference>
<dbReference type="OrthoDB" id="1425103at2"/>
<evidence type="ECO:0000259" key="1">
    <source>
        <dbReference type="SMART" id="SM00953"/>
    </source>
</evidence>
<accession>A0A5E6YIS3</accession>
<gene>
    <name evidence="2" type="ORF">PS685_01409</name>
</gene>
<reference evidence="2 3" key="1">
    <citation type="submission" date="2019-09" db="EMBL/GenBank/DDBJ databases">
        <authorList>
            <person name="Chandra G."/>
            <person name="Truman W A."/>
        </authorList>
    </citation>
    <scope>NUCLEOTIDE SEQUENCE [LARGE SCALE GENOMIC DNA]</scope>
    <source>
        <strain evidence="2">PS685</strain>
    </source>
</reference>